<dbReference type="Proteomes" id="UP001524435">
    <property type="component" value="Unassembled WGS sequence"/>
</dbReference>
<dbReference type="Pfam" id="PF00004">
    <property type="entry name" value="AAA"/>
    <property type="match status" value="1"/>
</dbReference>
<protein>
    <submittedName>
        <fullName evidence="6">AAA family ATPase</fullName>
    </submittedName>
</protein>
<keyword evidence="3" id="KW-0067">ATP-binding</keyword>
<dbReference type="EMBL" id="JANGCH010000018">
    <property type="protein sequence ID" value="MCQ5122551.1"/>
    <property type="molecule type" value="Genomic_DNA"/>
</dbReference>
<dbReference type="InterPro" id="IPR036628">
    <property type="entry name" value="Clp_N_dom_sf"/>
</dbReference>
<dbReference type="Pfam" id="PF02861">
    <property type="entry name" value="Clp_N"/>
    <property type="match status" value="1"/>
</dbReference>
<dbReference type="RefSeq" id="WP_256198287.1">
    <property type="nucleotide sequence ID" value="NZ_JANGCH010000018.1"/>
</dbReference>
<dbReference type="InterPro" id="IPR004176">
    <property type="entry name" value="Clp_R_N"/>
</dbReference>
<dbReference type="InterPro" id="IPR027417">
    <property type="entry name" value="P-loop_NTPase"/>
</dbReference>
<evidence type="ECO:0000313" key="6">
    <source>
        <dbReference type="EMBL" id="MCQ5122551.1"/>
    </source>
</evidence>
<dbReference type="Pfam" id="PF17871">
    <property type="entry name" value="AAA_lid_9"/>
    <property type="match status" value="1"/>
</dbReference>
<organism evidence="6 7">
    <name type="scientific">Massilicoli timonensis</name>
    <dbReference type="NCBI Taxonomy" id="2015901"/>
    <lineage>
        <taxon>Bacteria</taxon>
        <taxon>Bacillati</taxon>
        <taxon>Bacillota</taxon>
        <taxon>Erysipelotrichia</taxon>
        <taxon>Erysipelotrichales</taxon>
        <taxon>Erysipelotrichaceae</taxon>
        <taxon>Massilicoli</taxon>
    </lineage>
</organism>
<gene>
    <name evidence="6" type="ORF">NE663_09805</name>
</gene>
<evidence type="ECO:0000256" key="4">
    <source>
        <dbReference type="PROSITE-ProRule" id="PRU01251"/>
    </source>
</evidence>
<dbReference type="PANTHER" id="PTHR11638:SF18">
    <property type="entry name" value="HEAT SHOCK PROTEIN 104"/>
    <property type="match status" value="1"/>
</dbReference>
<evidence type="ECO:0000256" key="1">
    <source>
        <dbReference type="ARBA" id="ARBA00022737"/>
    </source>
</evidence>
<dbReference type="SMART" id="SM00382">
    <property type="entry name" value="AAA"/>
    <property type="match status" value="1"/>
</dbReference>
<accession>A0ABT1SMV4</accession>
<keyword evidence="2" id="KW-0547">Nucleotide-binding</keyword>
<feature type="domain" description="Clp R" evidence="5">
    <location>
        <begin position="1"/>
        <end position="139"/>
    </location>
</feature>
<dbReference type="Gene3D" id="1.10.1780.10">
    <property type="entry name" value="Clp, N-terminal domain"/>
    <property type="match status" value="1"/>
</dbReference>
<dbReference type="SUPFAM" id="SSF81923">
    <property type="entry name" value="Double Clp-N motif"/>
    <property type="match status" value="1"/>
</dbReference>
<dbReference type="InterPro" id="IPR050130">
    <property type="entry name" value="ClpA_ClpB"/>
</dbReference>
<dbReference type="PROSITE" id="PS51903">
    <property type="entry name" value="CLP_R"/>
    <property type="match status" value="1"/>
</dbReference>
<evidence type="ECO:0000313" key="7">
    <source>
        <dbReference type="Proteomes" id="UP001524435"/>
    </source>
</evidence>
<dbReference type="InterPro" id="IPR041546">
    <property type="entry name" value="ClpA/ClpB_AAA_lid"/>
</dbReference>
<dbReference type="PANTHER" id="PTHR11638">
    <property type="entry name" value="ATP-DEPENDENT CLP PROTEASE"/>
    <property type="match status" value="1"/>
</dbReference>
<evidence type="ECO:0000259" key="5">
    <source>
        <dbReference type="PROSITE" id="PS51903"/>
    </source>
</evidence>
<dbReference type="Gene3D" id="3.40.50.300">
    <property type="entry name" value="P-loop containing nucleotide triphosphate hydrolases"/>
    <property type="match status" value="2"/>
</dbReference>
<evidence type="ECO:0000256" key="2">
    <source>
        <dbReference type="ARBA" id="ARBA00022741"/>
    </source>
</evidence>
<keyword evidence="1 4" id="KW-0677">Repeat</keyword>
<evidence type="ECO:0000256" key="3">
    <source>
        <dbReference type="ARBA" id="ARBA00022840"/>
    </source>
</evidence>
<comment type="caution">
    <text evidence="6">The sequence shown here is derived from an EMBL/GenBank/DDBJ whole genome shotgun (WGS) entry which is preliminary data.</text>
</comment>
<dbReference type="InterPro" id="IPR003959">
    <property type="entry name" value="ATPase_AAA_core"/>
</dbReference>
<reference evidence="6 7" key="1">
    <citation type="submission" date="2022-06" db="EMBL/GenBank/DDBJ databases">
        <title>Isolation of gut microbiota from human fecal samples.</title>
        <authorList>
            <person name="Pamer E.G."/>
            <person name="Barat B."/>
            <person name="Waligurski E."/>
            <person name="Medina S."/>
            <person name="Paddock L."/>
            <person name="Mostad J."/>
        </authorList>
    </citation>
    <scope>NUCLEOTIDE SEQUENCE [LARGE SCALE GENOMIC DNA]</scope>
    <source>
        <strain evidence="6 7">DFI.6.1</strain>
    </source>
</reference>
<dbReference type="CDD" id="cd00009">
    <property type="entry name" value="AAA"/>
    <property type="match status" value="1"/>
</dbReference>
<keyword evidence="7" id="KW-1185">Reference proteome</keyword>
<dbReference type="Gene3D" id="1.10.8.60">
    <property type="match status" value="1"/>
</dbReference>
<dbReference type="SUPFAM" id="SSF52540">
    <property type="entry name" value="P-loop containing nucleoside triphosphate hydrolases"/>
    <property type="match status" value="2"/>
</dbReference>
<proteinExistence type="predicted"/>
<name>A0ABT1SMV4_9FIRM</name>
<sequence>MKERISQLVEQAKAEACKMGNHYVGSEHLLLALMRQKDSAFTRYLERHGVFYHQVQEDLMVLFGILDGVIKEEDVQMTQVAQEIIDDARSLAEKSDDEAEKCLGNALLAYENSVAGEMLLRYGVDLEELKDQLADVAGILARYEELCDLAQGSASSLIGREQELAQIMEVLSRKEKANPLLLGDAGVGKSAVVEQLAWLLKKDQVPQHLKGCRIYELNLNALVAGTKYRGDFEEKLQRLLQMLAKYPHIIVFIDEIHMMIGAGKSEGSIDVASVLKPYLARGKMRLIGATTLEEYEKHIEKDRALQRRFHPIVLKEPQVEAMRPLLKQKAKEYGAFHEVTVEADALDAIIAYCERYMPQRRFPDKALDVLDLACVKTTLHGSKIVTRKQVAEAMEQMTHIPFTKRLYHRQQDELKRLFAGQEELADKIVAYLKHLRKEGPNLGVWLFRGEAHSGKRKMAKAIAKLYFAQEEVFALDGRTWKQQIEEVMRKIKRTPFCVLSIHHIEADPALEALLCSAFENGSLETNGWQVSFRHVLIILHDEKQELPKAMHFTKASAGHALGMVQPYLEACFTFQKLSEQHQIKIIQKMLDACRIEVSEEAIGQQLKQSTSLRDAYHKVKRNQLEKAGIG</sequence>
<dbReference type="InterPro" id="IPR003593">
    <property type="entry name" value="AAA+_ATPase"/>
</dbReference>